<dbReference type="OrthoDB" id="9789603at2"/>
<dbReference type="InterPro" id="IPR000182">
    <property type="entry name" value="GNAT_dom"/>
</dbReference>
<evidence type="ECO:0000313" key="3">
    <source>
        <dbReference type="EMBL" id="SDM56790.1"/>
    </source>
</evidence>
<feature type="domain" description="N-acetyltransferase" evidence="2">
    <location>
        <begin position="1"/>
        <end position="151"/>
    </location>
</feature>
<dbReference type="Pfam" id="PF13508">
    <property type="entry name" value="Acetyltransf_7"/>
    <property type="match status" value="1"/>
</dbReference>
<dbReference type="PANTHER" id="PTHR13947">
    <property type="entry name" value="GNAT FAMILY N-ACETYLTRANSFERASE"/>
    <property type="match status" value="1"/>
</dbReference>
<dbReference type="PANTHER" id="PTHR13947:SF37">
    <property type="entry name" value="LD18367P"/>
    <property type="match status" value="1"/>
</dbReference>
<keyword evidence="4" id="KW-1185">Reference proteome</keyword>
<organism evidence="3 4">
    <name type="scientific">Allokutzneria albata</name>
    <name type="common">Kibdelosporangium albatum</name>
    <dbReference type="NCBI Taxonomy" id="211114"/>
    <lineage>
        <taxon>Bacteria</taxon>
        <taxon>Bacillati</taxon>
        <taxon>Actinomycetota</taxon>
        <taxon>Actinomycetes</taxon>
        <taxon>Pseudonocardiales</taxon>
        <taxon>Pseudonocardiaceae</taxon>
        <taxon>Allokutzneria</taxon>
    </lineage>
</organism>
<keyword evidence="1" id="KW-0808">Transferase</keyword>
<reference evidence="3 4" key="1">
    <citation type="submission" date="2016-10" db="EMBL/GenBank/DDBJ databases">
        <authorList>
            <person name="de Groot N.N."/>
        </authorList>
    </citation>
    <scope>NUCLEOTIDE SEQUENCE [LARGE SCALE GENOMIC DNA]</scope>
    <source>
        <strain evidence="3 4">DSM 44149</strain>
    </source>
</reference>
<dbReference type="SUPFAM" id="SSF55729">
    <property type="entry name" value="Acyl-CoA N-acyltransferases (Nat)"/>
    <property type="match status" value="1"/>
</dbReference>
<dbReference type="EMBL" id="LT629701">
    <property type="protein sequence ID" value="SDM56790.1"/>
    <property type="molecule type" value="Genomic_DNA"/>
</dbReference>
<dbReference type="Proteomes" id="UP000183376">
    <property type="component" value="Chromosome I"/>
</dbReference>
<dbReference type="RefSeq" id="WP_052407852.1">
    <property type="nucleotide sequence ID" value="NZ_JOEF01000023.1"/>
</dbReference>
<evidence type="ECO:0000313" key="4">
    <source>
        <dbReference type="Proteomes" id="UP000183376"/>
    </source>
</evidence>
<dbReference type="STRING" id="211114.SAMN04489726_2293"/>
<dbReference type="PROSITE" id="PS51186">
    <property type="entry name" value="GNAT"/>
    <property type="match status" value="1"/>
</dbReference>
<dbReference type="InterPro" id="IPR050769">
    <property type="entry name" value="NAT_camello-type"/>
</dbReference>
<gene>
    <name evidence="3" type="ORF">SAMN04489726_2293</name>
</gene>
<dbReference type="GO" id="GO:0008080">
    <property type="term" value="F:N-acetyltransferase activity"/>
    <property type="evidence" value="ECO:0007669"/>
    <property type="project" value="InterPro"/>
</dbReference>
<accession>A0A1G9UA29</accession>
<sequence length="151" mass="16553">MIVRTAVPADADAVFRLLRGFVTSYQPDRAVFDEVTFPRVLKAAAEGAAEFLVAEQESAVVGYVLAVRMPTLFAGGSVLELLELTVDARLRGRGTGSRLIRAVQARAHENNDVEVTVPTRRAAEFYSRLGFRETATYLRWARPGSAQRSPA</sequence>
<evidence type="ECO:0000259" key="2">
    <source>
        <dbReference type="PROSITE" id="PS51186"/>
    </source>
</evidence>
<protein>
    <submittedName>
        <fullName evidence="3">N-acetylglutamate synthase, GNAT family</fullName>
    </submittedName>
</protein>
<dbReference type="CDD" id="cd04301">
    <property type="entry name" value="NAT_SF"/>
    <property type="match status" value="1"/>
</dbReference>
<evidence type="ECO:0000256" key="1">
    <source>
        <dbReference type="ARBA" id="ARBA00022679"/>
    </source>
</evidence>
<dbReference type="Gene3D" id="3.40.630.30">
    <property type="match status" value="1"/>
</dbReference>
<dbReference type="InterPro" id="IPR016181">
    <property type="entry name" value="Acyl_CoA_acyltransferase"/>
</dbReference>
<dbReference type="eggNOG" id="COG0456">
    <property type="taxonomic scope" value="Bacteria"/>
</dbReference>
<proteinExistence type="predicted"/>
<dbReference type="AlphaFoldDB" id="A0A1G9UA29"/>
<name>A0A1G9UA29_ALLAB</name>